<comment type="caution">
    <text evidence="2">The sequence shown here is derived from an EMBL/GenBank/DDBJ whole genome shotgun (WGS) entry which is preliminary data.</text>
</comment>
<keyword evidence="3" id="KW-1185">Reference proteome</keyword>
<organism evidence="2 3">
    <name type="scientific">Pleuronectes platessa</name>
    <name type="common">European plaice</name>
    <dbReference type="NCBI Taxonomy" id="8262"/>
    <lineage>
        <taxon>Eukaryota</taxon>
        <taxon>Metazoa</taxon>
        <taxon>Chordata</taxon>
        <taxon>Craniata</taxon>
        <taxon>Vertebrata</taxon>
        <taxon>Euteleostomi</taxon>
        <taxon>Actinopterygii</taxon>
        <taxon>Neopterygii</taxon>
        <taxon>Teleostei</taxon>
        <taxon>Neoteleostei</taxon>
        <taxon>Acanthomorphata</taxon>
        <taxon>Carangaria</taxon>
        <taxon>Pleuronectiformes</taxon>
        <taxon>Pleuronectoidei</taxon>
        <taxon>Pleuronectidae</taxon>
        <taxon>Pleuronectes</taxon>
    </lineage>
</organism>
<evidence type="ECO:0000313" key="2">
    <source>
        <dbReference type="EMBL" id="CAB1424105.1"/>
    </source>
</evidence>
<sequence>MDGGKPAAQTEIKSTESLSYDLLFLRTQRAAASRTNIQNLRCRLLAPSRVLRFHTAFIRELVKPVRPNSGRTEAVTGHQGALALALMVNNYIWKRCEEHQLLFFSVSSRSSVSVSFQKSFTSTEEKNYRHRVQTQSTDTEYRHRVQTQSTDTSFRPVMNLKSTRSVRRSLEVLRRFSCQRRSPCATQQEIIWRIHPERVGGTIKTRQHKCLRMRKDEEEEDVNL</sequence>
<evidence type="ECO:0000256" key="1">
    <source>
        <dbReference type="SAM" id="MobiDB-lite"/>
    </source>
</evidence>
<feature type="region of interest" description="Disordered" evidence="1">
    <location>
        <begin position="127"/>
        <end position="151"/>
    </location>
</feature>
<gene>
    <name evidence="2" type="ORF">PLEPLA_LOCUS12026</name>
</gene>
<dbReference type="AlphaFoldDB" id="A0A9N7U454"/>
<name>A0A9N7U454_PLEPL</name>
<reference evidence="2" key="1">
    <citation type="submission" date="2020-03" db="EMBL/GenBank/DDBJ databases">
        <authorList>
            <person name="Weist P."/>
        </authorList>
    </citation>
    <scope>NUCLEOTIDE SEQUENCE</scope>
</reference>
<dbReference type="Proteomes" id="UP001153269">
    <property type="component" value="Unassembled WGS sequence"/>
</dbReference>
<dbReference type="EMBL" id="CADEAL010000706">
    <property type="protein sequence ID" value="CAB1424105.1"/>
    <property type="molecule type" value="Genomic_DNA"/>
</dbReference>
<evidence type="ECO:0000313" key="3">
    <source>
        <dbReference type="Proteomes" id="UP001153269"/>
    </source>
</evidence>
<accession>A0A9N7U454</accession>
<proteinExistence type="predicted"/>
<protein>
    <submittedName>
        <fullName evidence="2">Uncharacterized protein</fullName>
    </submittedName>
</protein>